<feature type="transmembrane region" description="Helical" evidence="1">
    <location>
        <begin position="25"/>
        <end position="48"/>
    </location>
</feature>
<dbReference type="RefSeq" id="WP_222207185.1">
    <property type="nucleotide sequence ID" value="NZ_CAJZAH010000004.1"/>
</dbReference>
<reference evidence="2 3" key="1">
    <citation type="submission" date="2021-08" db="EMBL/GenBank/DDBJ databases">
        <authorList>
            <person name="Peeters C."/>
        </authorList>
    </citation>
    <scope>NUCLEOTIDE SEQUENCE [LARGE SCALE GENOMIC DNA]</scope>
    <source>
        <strain evidence="2 3">LMG 21510</strain>
    </source>
</reference>
<keyword evidence="1" id="KW-0472">Membrane</keyword>
<comment type="caution">
    <text evidence="2">The sequence shown here is derived from an EMBL/GenBank/DDBJ whole genome shotgun (WGS) entry which is preliminary data.</text>
</comment>
<dbReference type="EMBL" id="CAJZAH010000004">
    <property type="protein sequence ID" value="CAG9179704.1"/>
    <property type="molecule type" value="Genomic_DNA"/>
</dbReference>
<evidence type="ECO:0000313" key="3">
    <source>
        <dbReference type="Proteomes" id="UP000721236"/>
    </source>
</evidence>
<name>A0ABM8XHR9_9BURK</name>
<feature type="transmembrane region" description="Helical" evidence="1">
    <location>
        <begin position="60"/>
        <end position="80"/>
    </location>
</feature>
<proteinExistence type="predicted"/>
<sequence length="170" mass="17534">MKQQQTPRARGLVEIWGDTADTGHLAWSIAIGAVVSLAGFLLASRALVGLAGSPELARAYAMLAGLGGCLLAGAICARLFPPKREVVEGHGAQPGDVAWREQALDKLAEEAGGLGTLADLPPAVVAELKELELYELFAARERAQAVSATPVRAGADEARDALAGVRSNAA</sequence>
<dbReference type="Proteomes" id="UP000721236">
    <property type="component" value="Unassembled WGS sequence"/>
</dbReference>
<organism evidence="2 3">
    <name type="scientific">Cupriavidus respiraculi</name>
    <dbReference type="NCBI Taxonomy" id="195930"/>
    <lineage>
        <taxon>Bacteria</taxon>
        <taxon>Pseudomonadati</taxon>
        <taxon>Pseudomonadota</taxon>
        <taxon>Betaproteobacteria</taxon>
        <taxon>Burkholderiales</taxon>
        <taxon>Burkholderiaceae</taxon>
        <taxon>Cupriavidus</taxon>
    </lineage>
</organism>
<keyword evidence="3" id="KW-1185">Reference proteome</keyword>
<protein>
    <submittedName>
        <fullName evidence="2">Uncharacterized protein</fullName>
    </submittedName>
</protein>
<accession>A0ABM8XHR9</accession>
<keyword evidence="1" id="KW-1133">Transmembrane helix</keyword>
<gene>
    <name evidence="2" type="ORF">LMG21510_03871</name>
</gene>
<evidence type="ECO:0000256" key="1">
    <source>
        <dbReference type="SAM" id="Phobius"/>
    </source>
</evidence>
<keyword evidence="1" id="KW-0812">Transmembrane</keyword>
<evidence type="ECO:0000313" key="2">
    <source>
        <dbReference type="EMBL" id="CAG9179704.1"/>
    </source>
</evidence>